<dbReference type="OrthoDB" id="4327074at2759"/>
<sequence length="102" mass="11091">MAKCSESNAQNTYKRTLSPTGAKEVRVVQPSGDPECLTVCFKICADGSKLPASIVFKGSKNGKQSPRILNKLVIPENVSISSTYSGWWNSASDQFLISETFD</sequence>
<gene>
    <name evidence="1" type="primary">RvY_13626-1</name>
    <name evidence="1" type="synonym">RvY_13626.1</name>
    <name evidence="1" type="ORF">RvY_13626</name>
</gene>
<comment type="caution">
    <text evidence="1">The sequence shown here is derived from an EMBL/GenBank/DDBJ whole genome shotgun (WGS) entry which is preliminary data.</text>
</comment>
<name>A0A1D1VTR6_RAMVA</name>
<evidence type="ECO:0008006" key="3">
    <source>
        <dbReference type="Google" id="ProtNLM"/>
    </source>
</evidence>
<dbReference type="AlphaFoldDB" id="A0A1D1VTR6"/>
<reference evidence="1 2" key="1">
    <citation type="journal article" date="2016" name="Nat. Commun.">
        <title>Extremotolerant tardigrade genome and improved radiotolerance of human cultured cells by tardigrade-unique protein.</title>
        <authorList>
            <person name="Hashimoto T."/>
            <person name="Horikawa D.D."/>
            <person name="Saito Y."/>
            <person name="Kuwahara H."/>
            <person name="Kozuka-Hata H."/>
            <person name="Shin-I T."/>
            <person name="Minakuchi Y."/>
            <person name="Ohishi K."/>
            <person name="Motoyama A."/>
            <person name="Aizu T."/>
            <person name="Enomoto A."/>
            <person name="Kondo K."/>
            <person name="Tanaka S."/>
            <person name="Hara Y."/>
            <person name="Koshikawa S."/>
            <person name="Sagara H."/>
            <person name="Miura T."/>
            <person name="Yokobori S."/>
            <person name="Miyagawa K."/>
            <person name="Suzuki Y."/>
            <person name="Kubo T."/>
            <person name="Oyama M."/>
            <person name="Kohara Y."/>
            <person name="Fujiyama A."/>
            <person name="Arakawa K."/>
            <person name="Katayama T."/>
            <person name="Toyoda A."/>
            <person name="Kunieda T."/>
        </authorList>
    </citation>
    <scope>NUCLEOTIDE SEQUENCE [LARGE SCALE GENOMIC DNA]</scope>
    <source>
        <strain evidence="1 2">YOKOZUNA-1</strain>
    </source>
</reference>
<dbReference type="EMBL" id="BDGG01000009">
    <property type="protein sequence ID" value="GAV03158.1"/>
    <property type="molecule type" value="Genomic_DNA"/>
</dbReference>
<keyword evidence="2" id="KW-1185">Reference proteome</keyword>
<proteinExistence type="predicted"/>
<evidence type="ECO:0000313" key="1">
    <source>
        <dbReference type="EMBL" id="GAV03158.1"/>
    </source>
</evidence>
<dbReference type="Proteomes" id="UP000186922">
    <property type="component" value="Unassembled WGS sequence"/>
</dbReference>
<evidence type="ECO:0000313" key="2">
    <source>
        <dbReference type="Proteomes" id="UP000186922"/>
    </source>
</evidence>
<organism evidence="1 2">
    <name type="scientific">Ramazzottius varieornatus</name>
    <name type="common">Water bear</name>
    <name type="synonym">Tardigrade</name>
    <dbReference type="NCBI Taxonomy" id="947166"/>
    <lineage>
        <taxon>Eukaryota</taxon>
        <taxon>Metazoa</taxon>
        <taxon>Ecdysozoa</taxon>
        <taxon>Tardigrada</taxon>
        <taxon>Eutardigrada</taxon>
        <taxon>Parachela</taxon>
        <taxon>Hypsibioidea</taxon>
        <taxon>Ramazzottiidae</taxon>
        <taxon>Ramazzottius</taxon>
    </lineage>
</organism>
<protein>
    <recommendedName>
        <fullName evidence="3">DDE-1 domain-containing protein</fullName>
    </recommendedName>
</protein>
<accession>A0A1D1VTR6</accession>